<dbReference type="EMBL" id="BTCL01000037">
    <property type="protein sequence ID" value="GMK48844.1"/>
    <property type="molecule type" value="Genomic_DNA"/>
</dbReference>
<dbReference type="PANTHER" id="PTHR34296:SF2">
    <property type="entry name" value="ABC TRANSPORTER GUANOSINE-BINDING PROTEIN NUPN"/>
    <property type="match status" value="1"/>
</dbReference>
<gene>
    <name evidence="9" type="ORF">PghCCS26_59740</name>
</gene>
<evidence type="ECO:0000313" key="9">
    <source>
        <dbReference type="EMBL" id="GMK48844.1"/>
    </source>
</evidence>
<dbReference type="Proteomes" id="UP001285921">
    <property type="component" value="Unassembled WGS sequence"/>
</dbReference>
<comment type="similarity">
    <text evidence="2">Belongs to the BMP lipoprotein family.</text>
</comment>
<evidence type="ECO:0000256" key="7">
    <source>
        <dbReference type="SAM" id="SignalP"/>
    </source>
</evidence>
<sequence>MRMGKWAKSMAVLGMCVLMVVLAACGSNKAVNSGESGNAGTPGSGGKSLKVALLTPGPVNDNGWNATAYAGLMKIKEELGAETAYSEKVSNSDAAEFIRGYADDGYDVIIGHGFEYGDIMKDIAPDYKDTWFLVNSSTVSQEPNLTSLSLNNSEQGYLMGSIAALMSKSGTVAAIGGSDIPPITNSVKGFELGAKETVPSIKVLSTMMGGDSDVAKAKETAISFIEKGADVVMTNANQAGLGGIEAAQQKGVLAIGSNQDQNPSGPDTVVTSVIQDYPEAMKVVVERIQKGEMKAESQLLGVKDGAIYLAPFHSFEDKISKDIMDKINAIVESLKSGEKVIGNQ</sequence>
<dbReference type="RefSeq" id="WP_317982279.1">
    <property type="nucleotide sequence ID" value="NZ_BTCL01000037.1"/>
</dbReference>
<accession>A0ABQ6NWF1</accession>
<dbReference type="Gene3D" id="3.40.50.2300">
    <property type="match status" value="2"/>
</dbReference>
<dbReference type="CDD" id="cd06304">
    <property type="entry name" value="PBP1_BmpA_Med_PnrA-like"/>
    <property type="match status" value="1"/>
</dbReference>
<keyword evidence="5" id="KW-0472">Membrane</keyword>
<evidence type="ECO:0000259" key="8">
    <source>
        <dbReference type="Pfam" id="PF02608"/>
    </source>
</evidence>
<protein>
    <submittedName>
        <fullName evidence="9">BMP family ABC transporter substrate-binding protein</fullName>
    </submittedName>
</protein>
<dbReference type="PROSITE" id="PS51257">
    <property type="entry name" value="PROKAR_LIPOPROTEIN"/>
    <property type="match status" value="1"/>
</dbReference>
<keyword evidence="4 7" id="KW-0732">Signal</keyword>
<evidence type="ECO:0000256" key="2">
    <source>
        <dbReference type="ARBA" id="ARBA00008610"/>
    </source>
</evidence>
<keyword evidence="3" id="KW-1003">Cell membrane</keyword>
<evidence type="ECO:0000313" key="10">
    <source>
        <dbReference type="Proteomes" id="UP001285921"/>
    </source>
</evidence>
<evidence type="ECO:0000256" key="1">
    <source>
        <dbReference type="ARBA" id="ARBA00004193"/>
    </source>
</evidence>
<comment type="caution">
    <text evidence="9">The sequence shown here is derived from an EMBL/GenBank/DDBJ whole genome shotgun (WGS) entry which is preliminary data.</text>
</comment>
<dbReference type="InterPro" id="IPR028082">
    <property type="entry name" value="Peripla_BP_I"/>
</dbReference>
<evidence type="ECO:0000256" key="4">
    <source>
        <dbReference type="ARBA" id="ARBA00022729"/>
    </source>
</evidence>
<keyword evidence="6" id="KW-0449">Lipoprotein</keyword>
<evidence type="ECO:0000256" key="3">
    <source>
        <dbReference type="ARBA" id="ARBA00022475"/>
    </source>
</evidence>
<dbReference type="PANTHER" id="PTHR34296">
    <property type="entry name" value="TRANSCRIPTIONAL ACTIVATOR PROTEIN MED"/>
    <property type="match status" value="1"/>
</dbReference>
<feature type="chain" id="PRO_5046614446" evidence="7">
    <location>
        <begin position="24"/>
        <end position="344"/>
    </location>
</feature>
<evidence type="ECO:0000256" key="6">
    <source>
        <dbReference type="ARBA" id="ARBA00023288"/>
    </source>
</evidence>
<feature type="signal peptide" evidence="7">
    <location>
        <begin position="1"/>
        <end position="23"/>
    </location>
</feature>
<name>A0ABQ6NWF1_9BACL</name>
<dbReference type="InterPro" id="IPR050957">
    <property type="entry name" value="BMP_lipoprotein"/>
</dbReference>
<proteinExistence type="inferred from homology"/>
<comment type="subcellular location">
    <subcellularLocation>
        <location evidence="1">Cell membrane</location>
        <topology evidence="1">Lipid-anchor</topology>
    </subcellularLocation>
</comment>
<dbReference type="InterPro" id="IPR003760">
    <property type="entry name" value="PnrA-like"/>
</dbReference>
<reference evidence="9 10" key="1">
    <citation type="submission" date="2023-05" db="EMBL/GenBank/DDBJ databases">
        <title>Draft genome of Paenibacillus sp. CCS26.</title>
        <authorList>
            <person name="Akita H."/>
            <person name="Shinto Y."/>
            <person name="Kimura Z."/>
        </authorList>
    </citation>
    <scope>NUCLEOTIDE SEQUENCE [LARGE SCALE GENOMIC DNA]</scope>
    <source>
        <strain evidence="9 10">CCS26</strain>
    </source>
</reference>
<dbReference type="SUPFAM" id="SSF53822">
    <property type="entry name" value="Periplasmic binding protein-like I"/>
    <property type="match status" value="1"/>
</dbReference>
<feature type="domain" description="ABC transporter substrate-binding protein PnrA-like" evidence="8">
    <location>
        <begin position="50"/>
        <end position="331"/>
    </location>
</feature>
<keyword evidence="10" id="KW-1185">Reference proteome</keyword>
<dbReference type="Pfam" id="PF02608">
    <property type="entry name" value="Bmp"/>
    <property type="match status" value="1"/>
</dbReference>
<evidence type="ECO:0000256" key="5">
    <source>
        <dbReference type="ARBA" id="ARBA00023136"/>
    </source>
</evidence>
<organism evidence="9 10">
    <name type="scientific">Paenibacillus glycanilyticus</name>
    <dbReference type="NCBI Taxonomy" id="126569"/>
    <lineage>
        <taxon>Bacteria</taxon>
        <taxon>Bacillati</taxon>
        <taxon>Bacillota</taxon>
        <taxon>Bacilli</taxon>
        <taxon>Bacillales</taxon>
        <taxon>Paenibacillaceae</taxon>
        <taxon>Paenibacillus</taxon>
    </lineage>
</organism>